<feature type="transmembrane region" description="Helical" evidence="1">
    <location>
        <begin position="101"/>
        <end position="122"/>
    </location>
</feature>
<evidence type="ECO:0000313" key="4">
    <source>
        <dbReference type="Proteomes" id="UP000199046"/>
    </source>
</evidence>
<keyword evidence="1" id="KW-0812">Transmembrane</keyword>
<feature type="transmembrane region" description="Helical" evidence="1">
    <location>
        <begin position="237"/>
        <end position="258"/>
    </location>
</feature>
<protein>
    <recommendedName>
        <fullName evidence="2">DUF1206 domain-containing protein</fullName>
    </recommendedName>
</protein>
<feature type="domain" description="DUF1206" evidence="2">
    <location>
        <begin position="194"/>
        <end position="263"/>
    </location>
</feature>
<dbReference type="EMBL" id="FOLY01000005">
    <property type="protein sequence ID" value="SFC74966.1"/>
    <property type="molecule type" value="Genomic_DNA"/>
</dbReference>
<proteinExistence type="predicted"/>
<accession>A0A1I1LPS6</accession>
<evidence type="ECO:0000256" key="1">
    <source>
        <dbReference type="SAM" id="Phobius"/>
    </source>
</evidence>
<keyword evidence="4" id="KW-1185">Reference proteome</keyword>
<evidence type="ECO:0000313" key="3">
    <source>
        <dbReference type="EMBL" id="SFC74966.1"/>
    </source>
</evidence>
<dbReference type="STRING" id="402385.SAMN05421848_2616"/>
<dbReference type="RefSeq" id="WP_245743036.1">
    <property type="nucleotide sequence ID" value="NZ_FOLY01000005.1"/>
</dbReference>
<feature type="domain" description="DUF1206" evidence="2">
    <location>
        <begin position="19"/>
        <end position="85"/>
    </location>
</feature>
<evidence type="ECO:0000259" key="2">
    <source>
        <dbReference type="Pfam" id="PF06724"/>
    </source>
</evidence>
<feature type="transmembrane region" description="Helical" evidence="1">
    <location>
        <begin position="60"/>
        <end position="80"/>
    </location>
</feature>
<organism evidence="3 4">
    <name type="scientific">Kushneria avicenniae</name>
    <dbReference type="NCBI Taxonomy" id="402385"/>
    <lineage>
        <taxon>Bacteria</taxon>
        <taxon>Pseudomonadati</taxon>
        <taxon>Pseudomonadota</taxon>
        <taxon>Gammaproteobacteria</taxon>
        <taxon>Oceanospirillales</taxon>
        <taxon>Halomonadaceae</taxon>
        <taxon>Kushneria</taxon>
    </lineage>
</organism>
<keyword evidence="1" id="KW-0472">Membrane</keyword>
<sequence>MDHPSGNTQRLVTVAARCGYTAKGMIYITIGWLSMMAVLGMGGRNGGSSEAISELATQPFGSVLITLLAIGLFGYTAWRLMQALFDAEQKGRDWKGILTRLGYVLSGVIYAGIAINCVELLLNSGGSSGSTSSHTREVMSHPGGIVAIFLIGLGFLGVGMRQIWRGWHHSYEKNWHLDEMSRAQRLIAANVSRIGLTARGIVFMIVALFLCLAAINTDPSDARGLGGALSVLAEQPFGPWLLGLVAMGLIAYGGYCLVNARFRNVDA</sequence>
<name>A0A1I1LPS6_9GAMM</name>
<gene>
    <name evidence="3" type="ORF">SAMN05421848_2616</name>
</gene>
<dbReference type="InterPro" id="IPR009597">
    <property type="entry name" value="DUF1206"/>
</dbReference>
<dbReference type="Proteomes" id="UP000199046">
    <property type="component" value="Unassembled WGS sequence"/>
</dbReference>
<dbReference type="Pfam" id="PF06724">
    <property type="entry name" value="DUF1206"/>
    <property type="match status" value="3"/>
</dbReference>
<keyword evidence="1" id="KW-1133">Transmembrane helix</keyword>
<feature type="transmembrane region" description="Helical" evidence="1">
    <location>
        <begin position="142"/>
        <end position="160"/>
    </location>
</feature>
<feature type="transmembrane region" description="Helical" evidence="1">
    <location>
        <begin position="20"/>
        <end position="40"/>
    </location>
</feature>
<feature type="transmembrane region" description="Helical" evidence="1">
    <location>
        <begin position="196"/>
        <end position="217"/>
    </location>
</feature>
<feature type="domain" description="DUF1206" evidence="2">
    <location>
        <begin position="101"/>
        <end position="167"/>
    </location>
</feature>
<reference evidence="4" key="1">
    <citation type="submission" date="2016-10" db="EMBL/GenBank/DDBJ databases">
        <authorList>
            <person name="Varghese N."/>
            <person name="Submissions S."/>
        </authorList>
    </citation>
    <scope>NUCLEOTIDE SEQUENCE [LARGE SCALE GENOMIC DNA]</scope>
    <source>
        <strain evidence="4">DSM 23439</strain>
    </source>
</reference>
<dbReference type="AlphaFoldDB" id="A0A1I1LPS6"/>